<gene>
    <name evidence="2" type="ORF">K0U00_35900</name>
</gene>
<proteinExistence type="predicted"/>
<dbReference type="Proteomes" id="UP001519887">
    <property type="component" value="Unassembled WGS sequence"/>
</dbReference>
<evidence type="ECO:0000256" key="1">
    <source>
        <dbReference type="PROSITE-ProRule" id="PRU00339"/>
    </source>
</evidence>
<dbReference type="InterPro" id="IPR011990">
    <property type="entry name" value="TPR-like_helical_dom_sf"/>
</dbReference>
<dbReference type="EMBL" id="JAHZIK010001650">
    <property type="protein sequence ID" value="MBW7459454.1"/>
    <property type="molecule type" value="Genomic_DNA"/>
</dbReference>
<name>A0ABS7CEV7_9BACL</name>
<keyword evidence="1" id="KW-0802">TPR repeat</keyword>
<dbReference type="PROSITE" id="PS50005">
    <property type="entry name" value="TPR"/>
    <property type="match status" value="1"/>
</dbReference>
<dbReference type="Pfam" id="PF13414">
    <property type="entry name" value="TPR_11"/>
    <property type="match status" value="1"/>
</dbReference>
<evidence type="ECO:0000313" key="3">
    <source>
        <dbReference type="Proteomes" id="UP001519887"/>
    </source>
</evidence>
<accession>A0ABS7CEV7</accession>
<feature type="repeat" description="TPR" evidence="1">
    <location>
        <begin position="29"/>
        <end position="62"/>
    </location>
</feature>
<dbReference type="InterPro" id="IPR019734">
    <property type="entry name" value="TPR_rpt"/>
</dbReference>
<dbReference type="SUPFAM" id="SSF48452">
    <property type="entry name" value="TPR-like"/>
    <property type="match status" value="1"/>
</dbReference>
<dbReference type="Gene3D" id="1.25.40.10">
    <property type="entry name" value="Tetratricopeptide repeat domain"/>
    <property type="match status" value="1"/>
</dbReference>
<protein>
    <submittedName>
        <fullName evidence="2">Tetratricopeptide repeat protein</fullName>
    </submittedName>
</protein>
<comment type="caution">
    <text evidence="2">The sequence shown here is derived from an EMBL/GenBank/DDBJ whole genome shotgun (WGS) entry which is preliminary data.</text>
</comment>
<keyword evidence="3" id="KW-1185">Reference proteome</keyword>
<sequence>MGRVELKQGNHKAALESFQVAAKIDPVSEDAFYYLGVYYFQISDYKMEKTYYEKSLAINNEQSETHLNLGLSYFRLKDYDSVKRI</sequence>
<evidence type="ECO:0000313" key="2">
    <source>
        <dbReference type="EMBL" id="MBW7459454.1"/>
    </source>
</evidence>
<reference evidence="2 3" key="1">
    <citation type="submission" date="2021-07" db="EMBL/GenBank/DDBJ databases">
        <title>Paenibacillus radiodurans sp. nov., isolated from the southeastern edge of Tengger Desert.</title>
        <authorList>
            <person name="Zhang G."/>
        </authorList>
    </citation>
    <scope>NUCLEOTIDE SEQUENCE [LARGE SCALE GENOMIC DNA]</scope>
    <source>
        <strain evidence="2 3">CCM 7311</strain>
    </source>
</reference>
<organism evidence="2 3">
    <name type="scientific">Paenibacillus sepulcri</name>
    <dbReference type="NCBI Taxonomy" id="359917"/>
    <lineage>
        <taxon>Bacteria</taxon>
        <taxon>Bacillati</taxon>
        <taxon>Bacillota</taxon>
        <taxon>Bacilli</taxon>
        <taxon>Bacillales</taxon>
        <taxon>Paenibacillaceae</taxon>
        <taxon>Paenibacillus</taxon>
    </lineage>
</organism>